<accession>A0ABP0XA55</accession>
<dbReference type="SMART" id="SM00860">
    <property type="entry name" value="SMI1_KNR4"/>
    <property type="match status" value="1"/>
</dbReference>
<protein>
    <submittedName>
        <fullName evidence="1">Uncharacterized protein</fullName>
    </submittedName>
</protein>
<dbReference type="Proteomes" id="UP001497444">
    <property type="component" value="Chromosome 7"/>
</dbReference>
<keyword evidence="2" id="KW-1185">Reference proteome</keyword>
<name>A0ABP0XA55_9BRYO</name>
<dbReference type="InterPro" id="IPR018958">
    <property type="entry name" value="Knr4/Smi1-like_dom"/>
</dbReference>
<dbReference type="Pfam" id="PF09346">
    <property type="entry name" value="SMI1_KNR4"/>
    <property type="match status" value="1"/>
</dbReference>
<dbReference type="InterPro" id="IPR037883">
    <property type="entry name" value="Knr4/Smi1-like_sf"/>
</dbReference>
<sequence>MEDLCPSLSLEERIERLQIHIAAVGLNLGTPLTELEVLEFERANDVQIPEDYRAFITCIGCDGDGPPYYGLESIKSKAVREYTAHMDRVFPFSRPWLWEDGEKSDEGTYEQVKDGILYLGTDGCSMDWVLVVTGPQRGQIWQHCDVAINPGDSQNVFTWSFLDWYEDWLEKFMMGEVDLPFFQLRNRRPL</sequence>
<dbReference type="SUPFAM" id="SSF160631">
    <property type="entry name" value="SMI1/KNR4-like"/>
    <property type="match status" value="1"/>
</dbReference>
<evidence type="ECO:0000313" key="2">
    <source>
        <dbReference type="Proteomes" id="UP001497444"/>
    </source>
</evidence>
<evidence type="ECO:0000313" key="1">
    <source>
        <dbReference type="EMBL" id="CAK9276006.1"/>
    </source>
</evidence>
<proteinExistence type="predicted"/>
<reference evidence="1" key="1">
    <citation type="submission" date="2024-02" db="EMBL/GenBank/DDBJ databases">
        <authorList>
            <consortium name="ELIXIR-Norway"/>
            <consortium name="Elixir Norway"/>
        </authorList>
    </citation>
    <scope>NUCLEOTIDE SEQUENCE</scope>
</reference>
<dbReference type="EMBL" id="OZ020102">
    <property type="protein sequence ID" value="CAK9276006.1"/>
    <property type="molecule type" value="Genomic_DNA"/>
</dbReference>
<gene>
    <name evidence="1" type="ORF">CSSPJE1EN1_LOCUS21484</name>
</gene>
<organism evidence="1 2">
    <name type="scientific">Sphagnum jensenii</name>
    <dbReference type="NCBI Taxonomy" id="128206"/>
    <lineage>
        <taxon>Eukaryota</taxon>
        <taxon>Viridiplantae</taxon>
        <taxon>Streptophyta</taxon>
        <taxon>Embryophyta</taxon>
        <taxon>Bryophyta</taxon>
        <taxon>Sphagnophytina</taxon>
        <taxon>Sphagnopsida</taxon>
        <taxon>Sphagnales</taxon>
        <taxon>Sphagnaceae</taxon>
        <taxon>Sphagnum</taxon>
    </lineage>
</organism>